<dbReference type="EMBL" id="UGOD01000001">
    <property type="protein sequence ID" value="STX51274.1"/>
    <property type="molecule type" value="Genomic_DNA"/>
</dbReference>
<evidence type="ECO:0000256" key="1">
    <source>
        <dbReference type="SAM" id="MobiDB-lite"/>
    </source>
</evidence>
<dbReference type="AlphaFoldDB" id="A0A378JJD4"/>
<evidence type="ECO:0000313" key="3">
    <source>
        <dbReference type="Proteomes" id="UP000254794"/>
    </source>
</evidence>
<reference evidence="2 3" key="1">
    <citation type="submission" date="2018-06" db="EMBL/GenBank/DDBJ databases">
        <authorList>
            <consortium name="Pathogen Informatics"/>
            <person name="Doyle S."/>
        </authorList>
    </citation>
    <scope>NUCLEOTIDE SEQUENCE [LARGE SCALE GENOMIC DNA]</scope>
    <source>
        <strain evidence="2 3">NCTC13316</strain>
    </source>
</reference>
<gene>
    <name evidence="2" type="ORF">NCTC13316_01369</name>
</gene>
<accession>A0A378JJD4</accession>
<proteinExistence type="predicted"/>
<name>A0A378JJD4_9GAMM</name>
<sequence length="567" mass="64809">MVKSHKEMTHILGLPANPFNSIISNEGMVNTDAFDSVERRYNLLKSAGASDLDFQYLPDQGKKLSLPNAPGKYVGFYTYWEGHAYSFHAINDGTQTHFIYVNRGEPHETMDETKPPNVIVFSLNNGDEANNFANNMRIAANSIFSMRDQMSTFLVNNKSRENAEFTNLLTKKNQKVGNCTIANSNIAWHFQLASDYMQRNPGTDFSTAYEQTKSAYKEMRGKDRIQAFKYLLEDKDNYLYKDAYLYNYFKALIKVERKEGIAAISEIVKNNKLLIKSLIKPLLDIKKIKKFSYIISLEASVSYSSTQLKNQIIHSIRAPLLEEFFKELNLEKQQKYIKKNKELLKYANPTLQKKLIENDISLTKFASTQVQVQLLVAHPNKYRYYASDEALKAKGINPEENNFLFEQANFLNKNEEILQMKKVSSNFLLSKSASHKEAQINNKLRILYSYAERGDEIGAKKSWDELCLVCAERRFCPLGNKYSIDTHSAKWLIKHVEGDEQLQKILGIKSSDLVIEQVQDIIMKKNAELAHKSSDFKKSYQKVNSATAKAESTADEGLVVSNIPNSP</sequence>
<dbReference type="Proteomes" id="UP000254794">
    <property type="component" value="Unassembled WGS sequence"/>
</dbReference>
<evidence type="ECO:0000313" key="2">
    <source>
        <dbReference type="EMBL" id="STX51274.1"/>
    </source>
</evidence>
<organism evidence="2 3">
    <name type="scientific">Legionella busanensis</name>
    <dbReference type="NCBI Taxonomy" id="190655"/>
    <lineage>
        <taxon>Bacteria</taxon>
        <taxon>Pseudomonadati</taxon>
        <taxon>Pseudomonadota</taxon>
        <taxon>Gammaproteobacteria</taxon>
        <taxon>Legionellales</taxon>
        <taxon>Legionellaceae</taxon>
        <taxon>Legionella</taxon>
    </lineage>
</organism>
<dbReference type="OrthoDB" id="5654400at2"/>
<protein>
    <submittedName>
        <fullName evidence="2">Uncharacterized protein</fullName>
    </submittedName>
</protein>
<dbReference type="RefSeq" id="WP_131740593.1">
    <property type="nucleotide sequence ID" value="NZ_CAAAHP010000001.1"/>
</dbReference>
<feature type="region of interest" description="Disordered" evidence="1">
    <location>
        <begin position="548"/>
        <end position="567"/>
    </location>
</feature>
<keyword evidence="3" id="KW-1185">Reference proteome</keyword>